<evidence type="ECO:0000313" key="2">
    <source>
        <dbReference type="Proteomes" id="UP001595420"/>
    </source>
</evidence>
<sequence>MLGLKPIRDIRGDLLDATRATDRAALRTAARLLEHVREEQKNVLSLINSITFGVKVDFDRYLSFSQNPTNPYIPYKK</sequence>
<gene>
    <name evidence="1" type="ORF">ACFOD3_22710</name>
</gene>
<protein>
    <submittedName>
        <fullName evidence="1">Uncharacterized protein</fullName>
    </submittedName>
</protein>
<comment type="caution">
    <text evidence="1">The sequence shown here is derived from an EMBL/GenBank/DDBJ whole genome shotgun (WGS) entry which is preliminary data.</text>
</comment>
<dbReference type="EMBL" id="JBHRSB010000007">
    <property type="protein sequence ID" value="MFC3002729.1"/>
    <property type="molecule type" value="Genomic_DNA"/>
</dbReference>
<dbReference type="Proteomes" id="UP001595420">
    <property type="component" value="Unassembled WGS sequence"/>
</dbReference>
<reference evidence="2" key="1">
    <citation type="journal article" date="2019" name="Int. J. Syst. Evol. Microbiol.">
        <title>The Global Catalogue of Microorganisms (GCM) 10K type strain sequencing project: providing services to taxonomists for standard genome sequencing and annotation.</title>
        <authorList>
            <consortium name="The Broad Institute Genomics Platform"/>
            <consortium name="The Broad Institute Genome Sequencing Center for Infectious Disease"/>
            <person name="Wu L."/>
            <person name="Ma J."/>
        </authorList>
    </citation>
    <scope>NUCLEOTIDE SEQUENCE [LARGE SCALE GENOMIC DNA]</scope>
    <source>
        <strain evidence="2">CGMCC 1.16855</strain>
    </source>
</reference>
<organism evidence="1 2">
    <name type="scientific">Falsiroseomonas tokyonensis</name>
    <dbReference type="NCBI Taxonomy" id="430521"/>
    <lineage>
        <taxon>Bacteria</taxon>
        <taxon>Pseudomonadati</taxon>
        <taxon>Pseudomonadota</taxon>
        <taxon>Alphaproteobacteria</taxon>
        <taxon>Acetobacterales</taxon>
        <taxon>Roseomonadaceae</taxon>
        <taxon>Falsiroseomonas</taxon>
    </lineage>
</organism>
<accession>A0ABV7C2H1</accession>
<evidence type="ECO:0000313" key="1">
    <source>
        <dbReference type="EMBL" id="MFC3002729.1"/>
    </source>
</evidence>
<proteinExistence type="predicted"/>
<keyword evidence="2" id="KW-1185">Reference proteome</keyword>
<name>A0ABV7C2H1_9PROT</name>